<accession>A0A9Q1EEI6</accession>
<evidence type="ECO:0000313" key="2">
    <source>
        <dbReference type="Proteomes" id="UP001152622"/>
    </source>
</evidence>
<comment type="caution">
    <text evidence="1">The sequence shown here is derived from an EMBL/GenBank/DDBJ whole genome shotgun (WGS) entry which is preliminary data.</text>
</comment>
<protein>
    <submittedName>
        <fullName evidence="1">Uncharacterized protein</fullName>
    </submittedName>
</protein>
<proteinExistence type="predicted"/>
<name>A0A9Q1EEI6_SYNKA</name>
<reference evidence="1" key="1">
    <citation type="journal article" date="2023" name="Science">
        <title>Genome structures resolve the early diversification of teleost fishes.</title>
        <authorList>
            <person name="Parey E."/>
            <person name="Louis A."/>
            <person name="Montfort J."/>
            <person name="Bouchez O."/>
            <person name="Roques C."/>
            <person name="Iampietro C."/>
            <person name="Lluch J."/>
            <person name="Castinel A."/>
            <person name="Donnadieu C."/>
            <person name="Desvignes T."/>
            <person name="Floi Bucao C."/>
            <person name="Jouanno E."/>
            <person name="Wen M."/>
            <person name="Mejri S."/>
            <person name="Dirks R."/>
            <person name="Jansen H."/>
            <person name="Henkel C."/>
            <person name="Chen W.J."/>
            <person name="Zahm M."/>
            <person name="Cabau C."/>
            <person name="Klopp C."/>
            <person name="Thompson A.W."/>
            <person name="Robinson-Rechavi M."/>
            <person name="Braasch I."/>
            <person name="Lecointre G."/>
            <person name="Bobe J."/>
            <person name="Postlethwait J.H."/>
            <person name="Berthelot C."/>
            <person name="Roest Crollius H."/>
            <person name="Guiguen Y."/>
        </authorList>
    </citation>
    <scope>NUCLEOTIDE SEQUENCE</scope>
    <source>
        <strain evidence="1">WJC10195</strain>
    </source>
</reference>
<dbReference type="Proteomes" id="UP001152622">
    <property type="component" value="Chromosome 19"/>
</dbReference>
<dbReference type="EMBL" id="JAINUF010000019">
    <property type="protein sequence ID" value="KAJ8337339.1"/>
    <property type="molecule type" value="Genomic_DNA"/>
</dbReference>
<sequence>MSLGKRKLAISIKRRHVESRVLLLRCWLRSNCRRYVGINPERGTKAGRDKVLSKKTECLKDRLQRRGKGGC</sequence>
<organism evidence="1 2">
    <name type="scientific">Synaphobranchus kaupii</name>
    <name type="common">Kaup's arrowtooth eel</name>
    <dbReference type="NCBI Taxonomy" id="118154"/>
    <lineage>
        <taxon>Eukaryota</taxon>
        <taxon>Metazoa</taxon>
        <taxon>Chordata</taxon>
        <taxon>Craniata</taxon>
        <taxon>Vertebrata</taxon>
        <taxon>Euteleostomi</taxon>
        <taxon>Actinopterygii</taxon>
        <taxon>Neopterygii</taxon>
        <taxon>Teleostei</taxon>
        <taxon>Anguilliformes</taxon>
        <taxon>Synaphobranchidae</taxon>
        <taxon>Synaphobranchus</taxon>
    </lineage>
</organism>
<evidence type="ECO:0000313" key="1">
    <source>
        <dbReference type="EMBL" id="KAJ8337339.1"/>
    </source>
</evidence>
<keyword evidence="2" id="KW-1185">Reference proteome</keyword>
<gene>
    <name evidence="1" type="ORF">SKAU_G00385590</name>
</gene>
<dbReference type="AlphaFoldDB" id="A0A9Q1EEI6"/>